<dbReference type="InterPro" id="IPR001638">
    <property type="entry name" value="Solute-binding_3/MltF_N"/>
</dbReference>
<dbReference type="HOGENOM" id="CLU_019602_0_0_4"/>
<proteinExistence type="inferred from homology"/>
<comment type="caution">
    <text evidence="6">The sequence shown here is derived from an EMBL/GenBank/DDBJ whole genome shotgun (WGS) entry which is preliminary data.</text>
</comment>
<protein>
    <submittedName>
        <fullName evidence="6">ABC transporter</fullName>
    </submittedName>
</protein>
<dbReference type="CDD" id="cd13688">
    <property type="entry name" value="PBP2_GltI_DEBP"/>
    <property type="match status" value="1"/>
</dbReference>
<keyword evidence="3 4" id="KW-0732">Signal</keyword>
<dbReference type="SMART" id="SM00062">
    <property type="entry name" value="PBPb"/>
    <property type="match status" value="1"/>
</dbReference>
<dbReference type="eggNOG" id="COG0834">
    <property type="taxonomic scope" value="Bacteria"/>
</dbReference>
<feature type="chain" id="PRO_5004771678" evidence="4">
    <location>
        <begin position="23"/>
        <end position="297"/>
    </location>
</feature>
<feature type="signal peptide" evidence="4">
    <location>
        <begin position="1"/>
        <end position="22"/>
    </location>
</feature>
<dbReference type="PATRIC" id="fig|1424334.3.peg.4066"/>
<dbReference type="SUPFAM" id="SSF53850">
    <property type="entry name" value="Periplasmic binding protein-like II"/>
    <property type="match status" value="1"/>
</dbReference>
<dbReference type="OrthoDB" id="7240770at2"/>
<dbReference type="Proteomes" id="UP000018733">
    <property type="component" value="Unassembled WGS sequence"/>
</dbReference>
<keyword evidence="2" id="KW-0813">Transport</keyword>
<evidence type="ECO:0000256" key="1">
    <source>
        <dbReference type="ARBA" id="ARBA00010333"/>
    </source>
</evidence>
<evidence type="ECO:0000313" key="6">
    <source>
        <dbReference type="EMBL" id="ETF00714.1"/>
    </source>
</evidence>
<organism evidence="6 7">
    <name type="scientific">Advenella kashmirensis W13003</name>
    <dbReference type="NCBI Taxonomy" id="1424334"/>
    <lineage>
        <taxon>Bacteria</taxon>
        <taxon>Pseudomonadati</taxon>
        <taxon>Pseudomonadota</taxon>
        <taxon>Betaproteobacteria</taxon>
        <taxon>Burkholderiales</taxon>
        <taxon>Alcaligenaceae</taxon>
    </lineage>
</organism>
<accession>V8QNZ0</accession>
<evidence type="ECO:0000259" key="5">
    <source>
        <dbReference type="SMART" id="SM00062"/>
    </source>
</evidence>
<dbReference type="PANTHER" id="PTHR30085:SF2">
    <property type="entry name" value="GLUTAMATE_ASPARTATE IMPORT SOLUTE-BINDING PROTEIN"/>
    <property type="match status" value="1"/>
</dbReference>
<dbReference type="EMBL" id="AYXT01000013">
    <property type="protein sequence ID" value="ETF00714.1"/>
    <property type="molecule type" value="Genomic_DNA"/>
</dbReference>
<gene>
    <name evidence="6" type="ORF">W822_20285</name>
</gene>
<dbReference type="AlphaFoldDB" id="V8QNZ0"/>
<dbReference type="GO" id="GO:0005576">
    <property type="term" value="C:extracellular region"/>
    <property type="evidence" value="ECO:0007669"/>
    <property type="project" value="TreeGrafter"/>
</dbReference>
<dbReference type="Pfam" id="PF00497">
    <property type="entry name" value="SBP_bac_3"/>
    <property type="match status" value="1"/>
</dbReference>
<sequence length="297" mass="31960">MKLSTSLVLAALISSIGLSAHAEGRLDKIKSTKTISLGYRDSSIPFSYLDGGKPVGYSKEICDGIVKALEKQLGTELTVKQVPVTSASRIPLIMNGTIDLACGSATNNAERQKQVSFAPTTFVTATRFVSAKADNIKDLQGFKGQTVTSTAGTSNIKWLAATNAKENLGMNIIPSKDHAGAFLTVQAGRAKAFFMDDVLLAGLVANSEDPEKWVISDKALTTEPYAMIEPKDDPDFKKAVDDAVVAMIKSGEIEKLYKKWFESPIPPKNINMNLPMSESLKKALANPTDSPDPAKYQ</sequence>
<dbReference type="RefSeq" id="WP_024006981.1">
    <property type="nucleotide sequence ID" value="NZ_KI650982.1"/>
</dbReference>
<dbReference type="STRING" id="1424334.W822_20285"/>
<evidence type="ECO:0000313" key="7">
    <source>
        <dbReference type="Proteomes" id="UP000018733"/>
    </source>
</evidence>
<name>V8QNZ0_9BURK</name>
<feature type="domain" description="Solute-binding protein family 3/N-terminal" evidence="5">
    <location>
        <begin position="34"/>
        <end position="264"/>
    </location>
</feature>
<dbReference type="InterPro" id="IPR051455">
    <property type="entry name" value="Bact_solute-bind_prot3"/>
</dbReference>
<dbReference type="GO" id="GO:0030288">
    <property type="term" value="C:outer membrane-bounded periplasmic space"/>
    <property type="evidence" value="ECO:0007669"/>
    <property type="project" value="TreeGrafter"/>
</dbReference>
<dbReference type="GO" id="GO:0006865">
    <property type="term" value="P:amino acid transport"/>
    <property type="evidence" value="ECO:0007669"/>
    <property type="project" value="TreeGrafter"/>
</dbReference>
<reference evidence="6 7" key="1">
    <citation type="journal article" date="2014" name="Genome Announc.">
        <title>Draft Genome Sequence of Advenella kashmirensis Strain W13003, a Polycyclic Aromatic Hydrocarbon-Degrading Bacterium.</title>
        <authorList>
            <person name="Wang X."/>
            <person name="Jin D."/>
            <person name="Zhou L."/>
            <person name="Wu L."/>
            <person name="An W."/>
            <person name="Zhao L."/>
        </authorList>
    </citation>
    <scope>NUCLEOTIDE SEQUENCE [LARGE SCALE GENOMIC DNA]</scope>
    <source>
        <strain evidence="6 7">W13003</strain>
    </source>
</reference>
<dbReference type="PANTHER" id="PTHR30085">
    <property type="entry name" value="AMINO ACID ABC TRANSPORTER PERMEASE"/>
    <property type="match status" value="1"/>
</dbReference>
<keyword evidence="7" id="KW-1185">Reference proteome</keyword>
<evidence type="ECO:0000256" key="4">
    <source>
        <dbReference type="SAM" id="SignalP"/>
    </source>
</evidence>
<evidence type="ECO:0000256" key="2">
    <source>
        <dbReference type="ARBA" id="ARBA00022448"/>
    </source>
</evidence>
<comment type="similarity">
    <text evidence="1">Belongs to the bacterial solute-binding protein 3 family.</text>
</comment>
<evidence type="ECO:0000256" key="3">
    <source>
        <dbReference type="ARBA" id="ARBA00022729"/>
    </source>
</evidence>
<dbReference type="Gene3D" id="3.40.190.10">
    <property type="entry name" value="Periplasmic binding protein-like II"/>
    <property type="match status" value="2"/>
</dbReference>